<dbReference type="EMBL" id="CACRSZ010000070">
    <property type="protein sequence ID" value="VYT43570.1"/>
    <property type="molecule type" value="Genomic_DNA"/>
</dbReference>
<evidence type="ECO:0000313" key="2">
    <source>
        <dbReference type="EMBL" id="CUO59796.1"/>
    </source>
</evidence>
<protein>
    <submittedName>
        <fullName evidence="3">Uncharacterized protein</fullName>
    </submittedName>
</protein>
<evidence type="ECO:0000313" key="3">
    <source>
        <dbReference type="EMBL" id="VYT43570.1"/>
    </source>
</evidence>
<accession>A0A6N2WN26</accession>
<dbReference type="RefSeq" id="WP_256375832.1">
    <property type="nucleotide sequence ID" value="NZ_JBCONU010000005.1"/>
</dbReference>
<dbReference type="EMBL" id="CZAE01000002">
    <property type="protein sequence ID" value="CUO59796.1"/>
    <property type="molecule type" value="Genomic_DNA"/>
</dbReference>
<proteinExistence type="predicted"/>
<organism evidence="3">
    <name type="scientific">Bacteroides faecis</name>
    <dbReference type="NCBI Taxonomy" id="674529"/>
    <lineage>
        <taxon>Bacteria</taxon>
        <taxon>Pseudomonadati</taxon>
        <taxon>Bacteroidota</taxon>
        <taxon>Bacteroidia</taxon>
        <taxon>Bacteroidales</taxon>
        <taxon>Bacteroidaceae</taxon>
        <taxon>Bacteroides</taxon>
    </lineage>
</organism>
<keyword evidence="1" id="KW-1133">Transmembrane helix</keyword>
<dbReference type="Proteomes" id="UP000095606">
    <property type="component" value="Unassembled WGS sequence"/>
</dbReference>
<evidence type="ECO:0000313" key="4">
    <source>
        <dbReference type="Proteomes" id="UP000095606"/>
    </source>
</evidence>
<dbReference type="PATRIC" id="fig|818.29.peg.1136"/>
<reference evidence="2 4" key="1">
    <citation type="submission" date="2015-09" db="EMBL/GenBank/DDBJ databases">
        <authorList>
            <consortium name="Pathogen Informatics"/>
        </authorList>
    </citation>
    <scope>NUCLEOTIDE SEQUENCE [LARGE SCALE GENOMIC DNA]</scope>
    <source>
        <strain evidence="2 4">2789STDY5834846</strain>
    </source>
</reference>
<sequence length="44" mass="5183">MIEVLEFIFQDSWHWLGTAILIAIIFRVNLVKIGPITKNKEEKK</sequence>
<keyword evidence="1" id="KW-0812">Transmembrane</keyword>
<reference evidence="3" key="2">
    <citation type="submission" date="2019-11" db="EMBL/GenBank/DDBJ databases">
        <authorList>
            <person name="Feng L."/>
        </authorList>
    </citation>
    <scope>NUCLEOTIDE SEQUENCE</scope>
    <source>
        <strain evidence="3">BfaecisLFYP10</strain>
    </source>
</reference>
<feature type="transmembrane region" description="Helical" evidence="1">
    <location>
        <begin position="12"/>
        <end position="30"/>
    </location>
</feature>
<dbReference type="AlphaFoldDB" id="A0A6N2WN26"/>
<gene>
    <name evidence="3" type="ORF">BFLFYP10_03284</name>
    <name evidence="2" type="ORF">ERS852461_00656</name>
</gene>
<name>A0A6N2WN26_9BACE</name>
<keyword evidence="1" id="KW-0472">Membrane</keyword>
<evidence type="ECO:0000256" key="1">
    <source>
        <dbReference type="SAM" id="Phobius"/>
    </source>
</evidence>